<dbReference type="Pfam" id="PF02073">
    <property type="entry name" value="Peptidase_M29"/>
    <property type="match status" value="1"/>
</dbReference>
<dbReference type="InterPro" id="IPR052170">
    <property type="entry name" value="M29_Exopeptidase"/>
</dbReference>
<keyword evidence="2" id="KW-0645">Protease</keyword>
<keyword evidence="1" id="KW-0479">Metal-binding</keyword>
<evidence type="ECO:0000313" key="2">
    <source>
        <dbReference type="EMBL" id="MFC1853838.1"/>
    </source>
</evidence>
<protein>
    <submittedName>
        <fullName evidence="2">Aminopeptidase</fullName>
        <ecNumber evidence="2">3.4.11.-</ecNumber>
    </submittedName>
</protein>
<dbReference type="PANTHER" id="PTHR34448">
    <property type="entry name" value="AMINOPEPTIDASE"/>
    <property type="match status" value="1"/>
</dbReference>
<dbReference type="Proteomes" id="UP001594351">
    <property type="component" value="Unassembled WGS sequence"/>
</dbReference>
<dbReference type="InterPro" id="IPR000787">
    <property type="entry name" value="Peptidase_M29"/>
</dbReference>
<dbReference type="GO" id="GO:0004177">
    <property type="term" value="F:aminopeptidase activity"/>
    <property type="evidence" value="ECO:0007669"/>
    <property type="project" value="UniProtKB-KW"/>
</dbReference>
<gene>
    <name evidence="2" type="ORF">ACFL27_26945</name>
</gene>
<accession>A0ABV6Z5W0</accession>
<comment type="caution">
    <text evidence="2">The sequence shown here is derived from an EMBL/GenBank/DDBJ whole genome shotgun (WGS) entry which is preliminary data.</text>
</comment>
<proteinExistence type="predicted"/>
<name>A0ABV6Z5W0_UNCC1</name>
<dbReference type="EMBL" id="JBHPBY010000619">
    <property type="protein sequence ID" value="MFC1853838.1"/>
    <property type="molecule type" value="Genomic_DNA"/>
</dbReference>
<dbReference type="EC" id="3.4.11.-" evidence="2"/>
<keyword evidence="2" id="KW-0031">Aminopeptidase</keyword>
<sequence>MFDIKAYYRELNDKVMDSYQTTISQIREIHQEAEALSQGTEKAAYFRFFRKTADLILKYCAFEEKLNEDYFCSKSLEELLAEREFFYEEIRGENYLTSYANPTFAVDVFGDQIGQLMSYFYCRYMLYGSHVLLHKIFKLEMFNRLFIDVYACLKNDSLQYDVLRELISRFYKGQKKTELIYDLKERYDPEFQYYTDIVINSDLTDLRYLLKYNTNLSDTEITLARFLANFPEKKLREIAAIIVKAYRDGFLKEGKDLSKKTTVNIIFNVGQERLIHYLLQVLPEYNLSGLIWWIKSTKANKQFDYDHKFDYALFFDEEFTTLQLEKYELAYEACQDVTIQCSGDIVFNPDDFGDLPFTPQPKKERLEFSEEQQMLIHSFMTSLHNLHEKYLSRKETNFTAITFPLPSIGPDFEEIFNDIFEVNALDPVKYECIQHNIIGALDRGNRVHVKGKGRNKTDLTVQLQPINNPERETNFVNSGVDVNIPVGEVFTTPQLKGTQGVLHIEEIFLARLKYIDLTLHFEDGYISDYTCHNFDDEDANRKYIEQNLLFPHKTLPLGEFAIGTNTLAYVISRKHNILNELPPLISEKMAPHFAIGDTCFSHQEEVHFVNLLDHKEVTAKENEKTATRNTNPQDAYTHCHTDLILPYNSIDYLAVITAQGEKTDIIRSGRFVLDGTELLNEPFEMLK</sequence>
<keyword evidence="3" id="KW-1185">Reference proteome</keyword>
<evidence type="ECO:0000256" key="1">
    <source>
        <dbReference type="ARBA" id="ARBA00022723"/>
    </source>
</evidence>
<reference evidence="2 3" key="1">
    <citation type="submission" date="2024-09" db="EMBL/GenBank/DDBJ databases">
        <title>Laminarin stimulates single cell rates of sulfate reduction while oxygen inhibits transcriptomic activity in coastal marine sediment.</title>
        <authorList>
            <person name="Lindsay M."/>
            <person name="Orcutt B."/>
            <person name="Emerson D."/>
            <person name="Stepanauskas R."/>
            <person name="D'Angelo T."/>
        </authorList>
    </citation>
    <scope>NUCLEOTIDE SEQUENCE [LARGE SCALE GENOMIC DNA]</scope>
    <source>
        <strain evidence="2">SAG AM-311-K15</strain>
    </source>
</reference>
<dbReference type="PANTHER" id="PTHR34448:SF1">
    <property type="entry name" value="BLL6088 PROTEIN"/>
    <property type="match status" value="1"/>
</dbReference>
<dbReference type="SUPFAM" id="SSF144052">
    <property type="entry name" value="Thermophilic metalloprotease-like"/>
    <property type="match status" value="1"/>
</dbReference>
<keyword evidence="2" id="KW-0378">Hydrolase</keyword>
<organism evidence="2 3">
    <name type="scientific">candidate division CSSED10-310 bacterium</name>
    <dbReference type="NCBI Taxonomy" id="2855610"/>
    <lineage>
        <taxon>Bacteria</taxon>
        <taxon>Bacteria division CSSED10-310</taxon>
    </lineage>
</organism>
<evidence type="ECO:0000313" key="3">
    <source>
        <dbReference type="Proteomes" id="UP001594351"/>
    </source>
</evidence>